<dbReference type="AlphaFoldDB" id="A0A1R3JZH5"/>
<proteinExistence type="predicted"/>
<dbReference type="EMBL" id="AWWV01006688">
    <property type="protein sequence ID" value="OMP00237.1"/>
    <property type="molecule type" value="Genomic_DNA"/>
</dbReference>
<evidence type="ECO:0000313" key="1">
    <source>
        <dbReference type="EMBL" id="OMP00237.1"/>
    </source>
</evidence>
<keyword evidence="2" id="KW-1185">Reference proteome</keyword>
<accession>A0A1R3JZH5</accession>
<evidence type="ECO:0000313" key="2">
    <source>
        <dbReference type="Proteomes" id="UP000188268"/>
    </source>
</evidence>
<protein>
    <submittedName>
        <fullName evidence="1">Uncharacterized protein</fullName>
    </submittedName>
</protein>
<dbReference type="Proteomes" id="UP000188268">
    <property type="component" value="Unassembled WGS sequence"/>
</dbReference>
<sequence>MAKQVIRNSTGERETEVAFEATEMNTKEIENRKITRVEEAIGFGLN</sequence>
<dbReference type="Gramene" id="OMP00237">
    <property type="protein sequence ID" value="OMP00237"/>
    <property type="gene ID" value="CCACVL1_03434"/>
</dbReference>
<reference evidence="1 2" key="1">
    <citation type="submission" date="2013-09" db="EMBL/GenBank/DDBJ databases">
        <title>Corchorus capsularis genome sequencing.</title>
        <authorList>
            <person name="Alam M."/>
            <person name="Haque M.S."/>
            <person name="Islam M.S."/>
            <person name="Emdad E.M."/>
            <person name="Islam M.M."/>
            <person name="Ahmed B."/>
            <person name="Halim A."/>
            <person name="Hossen Q.M.M."/>
            <person name="Hossain M.Z."/>
            <person name="Ahmed R."/>
            <person name="Khan M.M."/>
            <person name="Islam R."/>
            <person name="Rashid M.M."/>
            <person name="Khan S.A."/>
            <person name="Rahman M.S."/>
            <person name="Alam M."/>
        </authorList>
    </citation>
    <scope>NUCLEOTIDE SEQUENCE [LARGE SCALE GENOMIC DNA]</scope>
    <source>
        <strain evidence="2">cv. CVL-1</strain>
        <tissue evidence="1">Whole seedling</tissue>
    </source>
</reference>
<name>A0A1R3JZH5_COCAP</name>
<gene>
    <name evidence="1" type="ORF">CCACVL1_03434</name>
</gene>
<comment type="caution">
    <text evidence="1">The sequence shown here is derived from an EMBL/GenBank/DDBJ whole genome shotgun (WGS) entry which is preliminary data.</text>
</comment>
<organism evidence="1 2">
    <name type="scientific">Corchorus capsularis</name>
    <name type="common">Jute</name>
    <dbReference type="NCBI Taxonomy" id="210143"/>
    <lineage>
        <taxon>Eukaryota</taxon>
        <taxon>Viridiplantae</taxon>
        <taxon>Streptophyta</taxon>
        <taxon>Embryophyta</taxon>
        <taxon>Tracheophyta</taxon>
        <taxon>Spermatophyta</taxon>
        <taxon>Magnoliopsida</taxon>
        <taxon>eudicotyledons</taxon>
        <taxon>Gunneridae</taxon>
        <taxon>Pentapetalae</taxon>
        <taxon>rosids</taxon>
        <taxon>malvids</taxon>
        <taxon>Malvales</taxon>
        <taxon>Malvaceae</taxon>
        <taxon>Grewioideae</taxon>
        <taxon>Apeibeae</taxon>
        <taxon>Corchorus</taxon>
    </lineage>
</organism>